<comment type="similarity">
    <text evidence="2 6">Belongs to the ABC-3 integral membrane protein family.</text>
</comment>
<dbReference type="RefSeq" id="WP_089068539.1">
    <property type="nucleotide sequence ID" value="NZ_CP022358.1"/>
</dbReference>
<feature type="transmembrane region" description="Helical" evidence="7">
    <location>
        <begin position="132"/>
        <end position="152"/>
    </location>
</feature>
<feature type="transmembrane region" description="Helical" evidence="7">
    <location>
        <begin position="35"/>
        <end position="56"/>
    </location>
</feature>
<accession>A0A220URP7</accession>
<keyword evidence="5 7" id="KW-0472">Membrane</keyword>
<name>A0A220URP7_9GAMM</name>
<dbReference type="EMBL" id="CP022358">
    <property type="protein sequence ID" value="ASK70606.1"/>
    <property type="molecule type" value="Genomic_DNA"/>
</dbReference>
<evidence type="ECO:0000313" key="9">
    <source>
        <dbReference type="Proteomes" id="UP000198367"/>
    </source>
</evidence>
<feature type="transmembrane region" description="Helical" evidence="7">
    <location>
        <begin position="6"/>
        <end position="28"/>
    </location>
</feature>
<dbReference type="KEGG" id="sbj:CF168_18010"/>
<evidence type="ECO:0000256" key="7">
    <source>
        <dbReference type="SAM" id="Phobius"/>
    </source>
</evidence>
<protein>
    <submittedName>
        <fullName evidence="8">ABC transporter</fullName>
    </submittedName>
</protein>
<dbReference type="GO" id="GO:0055085">
    <property type="term" value="P:transmembrane transport"/>
    <property type="evidence" value="ECO:0007669"/>
    <property type="project" value="InterPro"/>
</dbReference>
<dbReference type="Pfam" id="PF00950">
    <property type="entry name" value="ABC-3"/>
    <property type="match status" value="2"/>
</dbReference>
<dbReference type="Proteomes" id="UP000198367">
    <property type="component" value="Chromosome"/>
</dbReference>
<dbReference type="PANTHER" id="PTHR30477:SF19">
    <property type="entry name" value="METAL ABC TRANSPORTER PERMEASE"/>
    <property type="match status" value="1"/>
</dbReference>
<dbReference type="SUPFAM" id="SSF81345">
    <property type="entry name" value="ABC transporter involved in vitamin B12 uptake, BtuC"/>
    <property type="match status" value="1"/>
</dbReference>
<feature type="transmembrane region" description="Helical" evidence="7">
    <location>
        <begin position="230"/>
        <end position="248"/>
    </location>
</feature>
<dbReference type="AlphaFoldDB" id="A0A220URP7"/>
<keyword evidence="3 6" id="KW-0812">Transmembrane</keyword>
<reference evidence="8 9" key="1">
    <citation type="submission" date="2017-07" db="EMBL/GenBank/DDBJ databases">
        <title>Phenotypical and genomic characterization of a clinical isolate of Shewanella bicestrii sp. nov. producing an extended-spectrum beta-lactamase and a new oxacillinase variant.</title>
        <authorList>
            <person name="Jousset A.B."/>
            <person name="Bonnin R.A."/>
            <person name="Girlich D."/>
            <person name="Dabos L."/>
            <person name="Potron A."/>
            <person name="Dortet L."/>
            <person name="Glaser P."/>
            <person name="Naas T."/>
        </authorList>
    </citation>
    <scope>NUCLEOTIDE SEQUENCE [LARGE SCALE GENOMIC DNA]</scope>
    <source>
        <strain evidence="8 9">JAB-1</strain>
    </source>
</reference>
<proteinExistence type="inferred from homology"/>
<evidence type="ECO:0000313" key="8">
    <source>
        <dbReference type="EMBL" id="ASK70606.1"/>
    </source>
</evidence>
<feature type="transmembrane region" description="Helical" evidence="7">
    <location>
        <begin position="68"/>
        <end position="86"/>
    </location>
</feature>
<keyword evidence="6" id="KW-0813">Transport</keyword>
<keyword evidence="9" id="KW-1185">Reference proteome</keyword>
<evidence type="ECO:0000256" key="3">
    <source>
        <dbReference type="ARBA" id="ARBA00022692"/>
    </source>
</evidence>
<keyword evidence="4 7" id="KW-1133">Transmembrane helix</keyword>
<feature type="transmembrane region" description="Helical" evidence="7">
    <location>
        <begin position="164"/>
        <end position="185"/>
    </location>
</feature>
<dbReference type="PANTHER" id="PTHR30477">
    <property type="entry name" value="ABC-TRANSPORTER METAL-BINDING PROTEIN"/>
    <property type="match status" value="1"/>
</dbReference>
<dbReference type="InterPro" id="IPR037294">
    <property type="entry name" value="ABC_BtuC-like"/>
</dbReference>
<comment type="subcellular location">
    <subcellularLocation>
        <location evidence="6">Cell membrane</location>
        <topology evidence="6">Multi-pass membrane protein</topology>
    </subcellularLocation>
    <subcellularLocation>
        <location evidence="1">Membrane</location>
        <topology evidence="1">Multi-pass membrane protein</topology>
    </subcellularLocation>
</comment>
<dbReference type="InterPro" id="IPR001626">
    <property type="entry name" value="ABC_TroCD"/>
</dbReference>
<evidence type="ECO:0000256" key="1">
    <source>
        <dbReference type="ARBA" id="ARBA00004141"/>
    </source>
</evidence>
<evidence type="ECO:0000256" key="5">
    <source>
        <dbReference type="ARBA" id="ARBA00023136"/>
    </source>
</evidence>
<dbReference type="GO" id="GO:0010043">
    <property type="term" value="P:response to zinc ion"/>
    <property type="evidence" value="ECO:0007669"/>
    <property type="project" value="TreeGrafter"/>
</dbReference>
<evidence type="ECO:0000256" key="2">
    <source>
        <dbReference type="ARBA" id="ARBA00008034"/>
    </source>
</evidence>
<evidence type="ECO:0000256" key="6">
    <source>
        <dbReference type="RuleBase" id="RU003943"/>
    </source>
</evidence>
<organism evidence="8 9">
    <name type="scientific">Shewanella bicestrii</name>
    <dbReference type="NCBI Taxonomy" id="2018305"/>
    <lineage>
        <taxon>Bacteria</taxon>
        <taxon>Pseudomonadati</taxon>
        <taxon>Pseudomonadota</taxon>
        <taxon>Gammaproteobacteria</taxon>
        <taxon>Alteromonadales</taxon>
        <taxon>Shewanellaceae</taxon>
        <taxon>Shewanella</taxon>
    </lineage>
</organism>
<feature type="transmembrane region" description="Helical" evidence="7">
    <location>
        <begin position="93"/>
        <end position="112"/>
    </location>
</feature>
<gene>
    <name evidence="8" type="ORF">CF168_18010</name>
</gene>
<evidence type="ECO:0000256" key="4">
    <source>
        <dbReference type="ARBA" id="ARBA00022989"/>
    </source>
</evidence>
<feature type="transmembrane region" description="Helical" evidence="7">
    <location>
        <begin position="205"/>
        <end position="223"/>
    </location>
</feature>
<sequence>MLDLELMSILLPALAAGILVLSTHIVLGKQVLKRGIIFIDLAIAQVAALGAIVAHMDHRLEDMPFSNVWMPALFALAGAGFIAWLSKRMAGELEAMIGCFYVLSAVAAMLLLANDPHGTELLKQLMSGQILWVSWSQLVLPTVVYAAVLAVIFLRPQILNGAGFYLLFALVITLSVELVGVYLVFSTLILPALALNKYQGKNGLFYAYLVGLMGYLLGLVLSATLDLPSGAAIVATLALSALVFRLGLSKTAAVRQVAN</sequence>
<dbReference type="GO" id="GO:0043190">
    <property type="term" value="C:ATP-binding cassette (ABC) transporter complex"/>
    <property type="evidence" value="ECO:0007669"/>
    <property type="project" value="InterPro"/>
</dbReference>